<evidence type="ECO:0000313" key="2">
    <source>
        <dbReference type="EMBL" id="GHA41723.1"/>
    </source>
</evidence>
<evidence type="ECO:0000256" key="1">
    <source>
        <dbReference type="SAM" id="SignalP"/>
    </source>
</evidence>
<name>A0A918SHF8_9FLAO</name>
<evidence type="ECO:0008006" key="4">
    <source>
        <dbReference type="Google" id="ProtNLM"/>
    </source>
</evidence>
<proteinExistence type="predicted"/>
<protein>
    <recommendedName>
        <fullName evidence="4">Sensor of ECF-type sigma factor</fullName>
    </recommendedName>
</protein>
<reference evidence="2" key="1">
    <citation type="journal article" date="2014" name="Int. J. Syst. Evol. Microbiol.">
        <title>Complete genome sequence of Corynebacterium casei LMG S-19264T (=DSM 44701T), isolated from a smear-ripened cheese.</title>
        <authorList>
            <consortium name="US DOE Joint Genome Institute (JGI-PGF)"/>
            <person name="Walter F."/>
            <person name="Albersmeier A."/>
            <person name="Kalinowski J."/>
            <person name="Ruckert C."/>
        </authorList>
    </citation>
    <scope>NUCLEOTIDE SEQUENCE</scope>
    <source>
        <strain evidence="2">KCTC 12719</strain>
    </source>
</reference>
<gene>
    <name evidence="2" type="ORF">GCM10007103_23770</name>
</gene>
<comment type="caution">
    <text evidence="2">The sequence shown here is derived from an EMBL/GenBank/DDBJ whole genome shotgun (WGS) entry which is preliminary data.</text>
</comment>
<evidence type="ECO:0000313" key="3">
    <source>
        <dbReference type="Proteomes" id="UP000610456"/>
    </source>
</evidence>
<organism evidence="2 3">
    <name type="scientific">Salinimicrobium marinum</name>
    <dbReference type="NCBI Taxonomy" id="680283"/>
    <lineage>
        <taxon>Bacteria</taxon>
        <taxon>Pseudomonadati</taxon>
        <taxon>Bacteroidota</taxon>
        <taxon>Flavobacteriia</taxon>
        <taxon>Flavobacteriales</taxon>
        <taxon>Flavobacteriaceae</taxon>
        <taxon>Salinimicrobium</taxon>
    </lineage>
</organism>
<keyword evidence="1" id="KW-0732">Signal</keyword>
<feature type="signal peptide" evidence="1">
    <location>
        <begin position="1"/>
        <end position="23"/>
    </location>
</feature>
<dbReference type="EMBL" id="BMXB01000010">
    <property type="protein sequence ID" value="GHA41723.1"/>
    <property type="molecule type" value="Genomic_DNA"/>
</dbReference>
<sequence>MKIKMKKLFLLGFVLLSSLQMLAQDKESRREQIKALKTAYITEGLNLTPEEAQKFWPVYNKFDEQRRTLHKRERADIQAIECITEERANEMVEEYVQIEKEDYLLKKKFFEELRTMFSAKRIIQLKKTEDAFNRKLLKEYRERHANESNE</sequence>
<feature type="chain" id="PRO_5037012595" description="Sensor of ECF-type sigma factor" evidence="1">
    <location>
        <begin position="24"/>
        <end position="150"/>
    </location>
</feature>
<keyword evidence="3" id="KW-1185">Reference proteome</keyword>
<dbReference type="AlphaFoldDB" id="A0A918SHF8"/>
<accession>A0A918SHF8</accession>
<dbReference type="Proteomes" id="UP000610456">
    <property type="component" value="Unassembled WGS sequence"/>
</dbReference>
<reference evidence="2" key="2">
    <citation type="submission" date="2020-09" db="EMBL/GenBank/DDBJ databases">
        <authorList>
            <person name="Sun Q."/>
            <person name="Kim S."/>
        </authorList>
    </citation>
    <scope>NUCLEOTIDE SEQUENCE</scope>
    <source>
        <strain evidence="2">KCTC 12719</strain>
    </source>
</reference>